<dbReference type="Proteomes" id="UP000317494">
    <property type="component" value="Unassembled WGS sequence"/>
</dbReference>
<dbReference type="AlphaFoldDB" id="A0A507DLA6"/>
<comment type="caution">
    <text evidence="2">The sequence shown here is derived from an EMBL/GenBank/DDBJ whole genome shotgun (WGS) entry which is preliminary data.</text>
</comment>
<dbReference type="EMBL" id="QEAM01000020">
    <property type="protein sequence ID" value="TPX50271.1"/>
    <property type="molecule type" value="Genomic_DNA"/>
</dbReference>
<reference evidence="3 4" key="1">
    <citation type="journal article" date="2019" name="Sci. Rep.">
        <title>Comparative genomics of chytrid fungi reveal insights into the obligate biotrophic and pathogenic lifestyle of Synchytrium endobioticum.</title>
        <authorList>
            <person name="van de Vossenberg B.T.L.H."/>
            <person name="Warris S."/>
            <person name="Nguyen H.D.T."/>
            <person name="van Gent-Pelzer M.P.E."/>
            <person name="Joly D.L."/>
            <person name="van de Geest H.C."/>
            <person name="Bonants P.J.M."/>
            <person name="Smith D.S."/>
            <person name="Levesque C.A."/>
            <person name="van der Lee T.A.J."/>
        </authorList>
    </citation>
    <scope>NUCLEOTIDE SEQUENCE [LARGE SCALE GENOMIC DNA]</scope>
    <source>
        <strain evidence="1 4">LEV6574</strain>
        <strain evidence="2 3">MB42</strain>
    </source>
</reference>
<dbReference type="Proteomes" id="UP000320475">
    <property type="component" value="Unassembled WGS sequence"/>
</dbReference>
<dbReference type="EMBL" id="QEAN01000035">
    <property type="protein sequence ID" value="TPX52479.1"/>
    <property type="molecule type" value="Genomic_DNA"/>
</dbReference>
<sequence>MSDTINESGYPETYPKCIEDIREAGNDFRTIDIPAMNSIGKFDERDHQTWVDHLVRTRAVYHFVKEIGELLNRLHLKRNID</sequence>
<evidence type="ECO:0000313" key="3">
    <source>
        <dbReference type="Proteomes" id="UP000317494"/>
    </source>
</evidence>
<keyword evidence="3" id="KW-1185">Reference proteome</keyword>
<protein>
    <submittedName>
        <fullName evidence="2">Uncharacterized protein</fullName>
    </submittedName>
</protein>
<name>A0A507DLA6_9FUNG</name>
<evidence type="ECO:0000313" key="4">
    <source>
        <dbReference type="Proteomes" id="UP000320475"/>
    </source>
</evidence>
<gene>
    <name evidence="1" type="ORF">SeLEV6574_g01018</name>
    <name evidence="2" type="ORF">SeMB42_g01405</name>
</gene>
<dbReference type="VEuPathDB" id="FungiDB:SeMB42_g01405"/>
<proteinExistence type="predicted"/>
<evidence type="ECO:0000313" key="2">
    <source>
        <dbReference type="EMBL" id="TPX52479.1"/>
    </source>
</evidence>
<evidence type="ECO:0000313" key="1">
    <source>
        <dbReference type="EMBL" id="TPX50271.1"/>
    </source>
</evidence>
<organism evidence="2 3">
    <name type="scientific">Synchytrium endobioticum</name>
    <dbReference type="NCBI Taxonomy" id="286115"/>
    <lineage>
        <taxon>Eukaryota</taxon>
        <taxon>Fungi</taxon>
        <taxon>Fungi incertae sedis</taxon>
        <taxon>Chytridiomycota</taxon>
        <taxon>Chytridiomycota incertae sedis</taxon>
        <taxon>Chytridiomycetes</taxon>
        <taxon>Synchytriales</taxon>
        <taxon>Synchytriaceae</taxon>
        <taxon>Synchytrium</taxon>
    </lineage>
</organism>
<accession>A0A507DLA6</accession>